<dbReference type="Proteomes" id="UP000292655">
    <property type="component" value="Unassembled WGS sequence"/>
</dbReference>
<evidence type="ECO:0000313" key="5">
    <source>
        <dbReference type="EMBL" id="PKU93853.1"/>
    </source>
</evidence>
<dbReference type="PANTHER" id="PTHR38041:SF1">
    <property type="entry name" value="CHORISMATE MUTASE"/>
    <property type="match status" value="1"/>
</dbReference>
<evidence type="ECO:0000313" key="19">
    <source>
        <dbReference type="Proteomes" id="UP000292655"/>
    </source>
</evidence>
<dbReference type="EMBL" id="RYUY01000011">
    <property type="protein sequence ID" value="RYQ37116.1"/>
    <property type="molecule type" value="Genomic_DNA"/>
</dbReference>
<comment type="caution">
    <text evidence="4">The sequence shown here is derived from an EMBL/GenBank/DDBJ whole genome shotgun (WGS) entry which is preliminary data.</text>
</comment>
<dbReference type="NCBIfam" id="NF006691">
    <property type="entry name" value="PRK09239.1"/>
    <property type="match status" value="1"/>
</dbReference>
<dbReference type="GO" id="GO:0009697">
    <property type="term" value="P:salicylic acid biosynthetic process"/>
    <property type="evidence" value="ECO:0007669"/>
    <property type="project" value="TreeGrafter"/>
</dbReference>
<dbReference type="Proteomes" id="UP000291187">
    <property type="component" value="Unassembled WGS sequence"/>
</dbReference>
<evidence type="ECO:0000313" key="13">
    <source>
        <dbReference type="Proteomes" id="UP000233722"/>
    </source>
</evidence>
<feature type="domain" description="Chorismate mutase" evidence="3">
    <location>
        <begin position="37"/>
        <end position="128"/>
    </location>
</feature>
<dbReference type="EMBL" id="PCGZ01000004">
    <property type="protein sequence ID" value="PKU90927.1"/>
    <property type="molecule type" value="Genomic_DNA"/>
</dbReference>
<name>A0A2N3QHY8_9BIFI</name>
<evidence type="ECO:0000259" key="3">
    <source>
        <dbReference type="PROSITE" id="PS51168"/>
    </source>
</evidence>
<accession>A0A2N3QHY8</accession>
<dbReference type="Proteomes" id="UP000293208">
    <property type="component" value="Unassembled WGS sequence"/>
</dbReference>
<evidence type="ECO:0000313" key="20">
    <source>
        <dbReference type="Proteomes" id="UP000293208"/>
    </source>
</evidence>
<evidence type="ECO:0000313" key="17">
    <source>
        <dbReference type="Proteomes" id="UP000291920"/>
    </source>
</evidence>
<evidence type="ECO:0000313" key="14">
    <source>
        <dbReference type="Proteomes" id="UP000233730"/>
    </source>
</evidence>
<dbReference type="PROSITE" id="PS51168">
    <property type="entry name" value="CHORISMATE_MUT_2"/>
    <property type="match status" value="1"/>
</dbReference>
<evidence type="ECO:0000313" key="10">
    <source>
        <dbReference type="EMBL" id="RYQ36353.1"/>
    </source>
</evidence>
<evidence type="ECO:0000313" key="12">
    <source>
        <dbReference type="EMBL" id="RYQ66102.1"/>
    </source>
</evidence>
<dbReference type="InterPro" id="IPR051331">
    <property type="entry name" value="Chorismate_mutase-related"/>
</dbReference>
<protein>
    <submittedName>
        <fullName evidence="4">Chorismate mutase</fullName>
    </submittedName>
</protein>
<dbReference type="InterPro" id="IPR036263">
    <property type="entry name" value="Chorismate_II_sf"/>
</dbReference>
<dbReference type="Gene3D" id="1.20.59.10">
    <property type="entry name" value="Chorismate mutase"/>
    <property type="match status" value="1"/>
</dbReference>
<evidence type="ECO:0000313" key="16">
    <source>
        <dbReference type="Proteomes" id="UP000291187"/>
    </source>
</evidence>
<dbReference type="NCBIfam" id="TIGR01795">
    <property type="entry name" value="CM_mono_cladeE"/>
    <property type="match status" value="1"/>
</dbReference>
<dbReference type="Proteomes" id="UP000293268">
    <property type="component" value="Unassembled WGS sequence"/>
</dbReference>
<dbReference type="GO" id="GO:0046417">
    <property type="term" value="P:chorismate metabolic process"/>
    <property type="evidence" value="ECO:0007669"/>
    <property type="project" value="InterPro"/>
</dbReference>
<keyword evidence="1" id="KW-0413">Isomerase</keyword>
<dbReference type="EMBL" id="PCHH01000005">
    <property type="protein sequence ID" value="PKV03111.1"/>
    <property type="molecule type" value="Genomic_DNA"/>
</dbReference>
<dbReference type="EMBL" id="RYUM01000023">
    <property type="protein sequence ID" value="RYQ17012.1"/>
    <property type="molecule type" value="Genomic_DNA"/>
</dbReference>
<dbReference type="InterPro" id="IPR036979">
    <property type="entry name" value="CM_dom_sf"/>
</dbReference>
<gene>
    <name evidence="5" type="ORF">CQR45_1490</name>
    <name evidence="4" type="ORF">CQR46_0809</name>
    <name evidence="6" type="ORF">CQR50_1570</name>
    <name evidence="11" type="ORF">PG2001B_1576</name>
    <name evidence="10" type="ORF">PG2002B_1529</name>
    <name evidence="9" type="ORF">PG2017B_1775</name>
    <name evidence="8" type="ORF">PG2032B_1589</name>
    <name evidence="7" type="ORF">PG2071B_1589</name>
    <name evidence="12" type="ORF">PG2072B_1540</name>
</gene>
<evidence type="ECO:0000313" key="15">
    <source>
        <dbReference type="Proteomes" id="UP000233762"/>
    </source>
</evidence>
<dbReference type="PANTHER" id="PTHR38041">
    <property type="entry name" value="CHORISMATE MUTASE"/>
    <property type="match status" value="1"/>
</dbReference>
<dbReference type="EMBL" id="SBKU01000012">
    <property type="protein sequence ID" value="RYQ66102.1"/>
    <property type="molecule type" value="Genomic_DNA"/>
</dbReference>
<dbReference type="SUPFAM" id="SSF48600">
    <property type="entry name" value="Chorismate mutase II"/>
    <property type="match status" value="1"/>
</dbReference>
<dbReference type="InterPro" id="IPR010951">
    <property type="entry name" value="CM_bact"/>
</dbReference>
<evidence type="ECO:0000313" key="11">
    <source>
        <dbReference type="EMBL" id="RYQ37116.1"/>
    </source>
</evidence>
<feature type="compositionally biased region" description="Basic and acidic residues" evidence="2">
    <location>
        <begin position="8"/>
        <end position="21"/>
    </location>
</feature>
<dbReference type="EMBL" id="RYUT01000007">
    <property type="protein sequence ID" value="RYQ29156.1"/>
    <property type="molecule type" value="Genomic_DNA"/>
</dbReference>
<feature type="region of interest" description="Disordered" evidence="2">
    <location>
        <begin position="1"/>
        <end position="21"/>
    </location>
</feature>
<dbReference type="EMBL" id="RYUQ01000007">
    <property type="protein sequence ID" value="RYQ23984.1"/>
    <property type="molecule type" value="Genomic_DNA"/>
</dbReference>
<evidence type="ECO:0000313" key="8">
    <source>
        <dbReference type="EMBL" id="RYQ23984.1"/>
    </source>
</evidence>
<proteinExistence type="predicted"/>
<dbReference type="EMBL" id="PCHA01000028">
    <property type="protein sequence ID" value="PKU93853.1"/>
    <property type="molecule type" value="Genomic_DNA"/>
</dbReference>
<evidence type="ECO:0000313" key="9">
    <source>
        <dbReference type="EMBL" id="RYQ29156.1"/>
    </source>
</evidence>
<dbReference type="Proteomes" id="UP000233730">
    <property type="component" value="Unassembled WGS sequence"/>
</dbReference>
<reference evidence="12 21" key="2">
    <citation type="submission" date="2019-01" db="EMBL/GenBank/DDBJ databases">
        <title>Unveiling genomic diversity among members of the Bifidobacterium pseudolongum species, a widely distributed gut commensal of the animal kingdom.</title>
        <authorList>
            <person name="Lugli G.A."/>
            <person name="Duranti S."/>
            <person name="Albert K."/>
            <person name="Mancabelli L."/>
            <person name="Napoli S."/>
            <person name="Viappiani A."/>
            <person name="Anzalone R."/>
            <person name="Longhi G."/>
            <person name="Milani C."/>
            <person name="Turroni F."/>
            <person name="Alessandri G."/>
            <person name="Sela D.A."/>
            <person name="Van Sinderen D."/>
            <person name="Ventura M."/>
        </authorList>
    </citation>
    <scope>NUCLEOTIDE SEQUENCE [LARGE SCALE GENOMIC DNA]</scope>
    <source>
        <strain evidence="11 20">2001B</strain>
        <strain evidence="10 19">2002B</strain>
        <strain evidence="9 17">2017B</strain>
        <strain evidence="8 18">2032B</strain>
        <strain evidence="7 16">2071B</strain>
        <strain evidence="12 21">2072B</strain>
    </source>
</reference>
<evidence type="ECO:0000313" key="21">
    <source>
        <dbReference type="Proteomes" id="UP000293268"/>
    </source>
</evidence>
<dbReference type="SMART" id="SM00830">
    <property type="entry name" value="CM_2"/>
    <property type="match status" value="1"/>
</dbReference>
<evidence type="ECO:0000256" key="2">
    <source>
        <dbReference type="SAM" id="MobiDB-lite"/>
    </source>
</evidence>
<dbReference type="Proteomes" id="UP000292535">
    <property type="component" value="Unassembled WGS sequence"/>
</dbReference>
<evidence type="ECO:0000313" key="4">
    <source>
        <dbReference type="EMBL" id="PKU90927.1"/>
    </source>
</evidence>
<evidence type="ECO:0000313" key="7">
    <source>
        <dbReference type="EMBL" id="RYQ17012.1"/>
    </source>
</evidence>
<evidence type="ECO:0000313" key="6">
    <source>
        <dbReference type="EMBL" id="PKV03111.1"/>
    </source>
</evidence>
<dbReference type="Proteomes" id="UP000291920">
    <property type="component" value="Unassembled WGS sequence"/>
</dbReference>
<dbReference type="EMBL" id="RYUX01000014">
    <property type="protein sequence ID" value="RYQ36353.1"/>
    <property type="molecule type" value="Genomic_DNA"/>
</dbReference>
<evidence type="ECO:0000313" key="18">
    <source>
        <dbReference type="Proteomes" id="UP000292535"/>
    </source>
</evidence>
<dbReference type="Pfam" id="PF01817">
    <property type="entry name" value="CM_2"/>
    <property type="match status" value="1"/>
</dbReference>
<organism evidence="4 14">
    <name type="scientific">Bifidobacterium pseudolongum subsp. globosum</name>
    <dbReference type="NCBI Taxonomy" id="1690"/>
    <lineage>
        <taxon>Bacteria</taxon>
        <taxon>Bacillati</taxon>
        <taxon>Actinomycetota</taxon>
        <taxon>Actinomycetes</taxon>
        <taxon>Bifidobacteriales</taxon>
        <taxon>Bifidobacteriaceae</taxon>
        <taxon>Bifidobacterium</taxon>
    </lineage>
</organism>
<dbReference type="Proteomes" id="UP000233762">
    <property type="component" value="Unassembled WGS sequence"/>
</dbReference>
<sequence>MLNTMTIEHQEPQRSAARADGETVIDSEGDWHDAETKQIVQRIEVLRQSIDNIDMAIVALLAERFKATTQVGVLKAEAGFAPADYTREEYQIERLQQIAQGAGLDPQIALMYKEFVVTEAKKRHKRIADSGDDPGVLDIFA</sequence>
<dbReference type="AlphaFoldDB" id="A0A2N3QHY8"/>
<evidence type="ECO:0000256" key="1">
    <source>
        <dbReference type="ARBA" id="ARBA00023235"/>
    </source>
</evidence>
<dbReference type="Proteomes" id="UP000233722">
    <property type="component" value="Unassembled WGS sequence"/>
</dbReference>
<reference evidence="13 14" key="1">
    <citation type="submission" date="2017-10" db="EMBL/GenBank/DDBJ databases">
        <title>Bifidobacterium genomics.</title>
        <authorList>
            <person name="Lugli G.A."/>
            <person name="Milani C."/>
            <person name="Mancabelli L."/>
        </authorList>
    </citation>
    <scope>NUCLEOTIDE SEQUENCE [LARGE SCALE GENOMIC DNA]</scope>
    <source>
        <strain evidence="6 15">1520B</strain>
        <strain evidence="4 14">1524B</strain>
        <strain evidence="5 13">1747B</strain>
    </source>
</reference>
<dbReference type="GO" id="GO:0004106">
    <property type="term" value="F:chorismate mutase activity"/>
    <property type="evidence" value="ECO:0007669"/>
    <property type="project" value="InterPro"/>
</dbReference>
<dbReference type="InterPro" id="IPR002701">
    <property type="entry name" value="CM_II_prokaryot"/>
</dbReference>